<dbReference type="RefSeq" id="WP_289510660.1">
    <property type="nucleotide sequence ID" value="NZ_JAUDEA010000002.1"/>
</dbReference>
<gene>
    <name evidence="1" type="ORF">QUW25_02530</name>
</gene>
<name>A0ABT7V3I4_9ACTN</name>
<comment type="caution">
    <text evidence="1">The sequence shown here is derived from an EMBL/GenBank/DDBJ whole genome shotgun (WGS) entry which is preliminary data.</text>
</comment>
<organism evidence="1 2">
    <name type="scientific">Thermophilibacter provencensis</name>
    <dbReference type="NCBI Taxonomy" id="1852386"/>
    <lineage>
        <taxon>Bacteria</taxon>
        <taxon>Bacillati</taxon>
        <taxon>Actinomycetota</taxon>
        <taxon>Coriobacteriia</taxon>
        <taxon>Coriobacteriales</taxon>
        <taxon>Atopobiaceae</taxon>
        <taxon>Thermophilibacter</taxon>
    </lineage>
</organism>
<reference evidence="1 2" key="2">
    <citation type="submission" date="2023-06" db="EMBL/GenBank/DDBJ databases">
        <title>Identification and characterization of horizontal gene transfer across gut microbiota members of farm animals based on homology search.</title>
        <authorList>
            <person name="Schwarzerova J."/>
            <person name="Nykrynova M."/>
            <person name="Jureckova K."/>
            <person name="Cejkova D."/>
            <person name="Rychlik I."/>
        </authorList>
    </citation>
    <scope>NUCLEOTIDE SEQUENCE [LARGE SCALE GENOMIC DNA]</scope>
    <source>
        <strain evidence="1 2">153_Feed</strain>
    </source>
</reference>
<protein>
    <submittedName>
        <fullName evidence="1">Uncharacterized protein</fullName>
    </submittedName>
</protein>
<reference evidence="2" key="1">
    <citation type="submission" date="2023-06" db="EMBL/GenBank/DDBJ databases">
        <title>Identification and characterization of horizontal gene transfer across gut microbiota members of farm animals based on homology search.</title>
        <authorList>
            <person name="Zeman M."/>
            <person name="Kubasova T."/>
            <person name="Jahodarova E."/>
            <person name="Nykrynova M."/>
            <person name="Rychlik I."/>
        </authorList>
    </citation>
    <scope>NUCLEOTIDE SEQUENCE [LARGE SCALE GENOMIC DNA]</scope>
    <source>
        <strain evidence="2">153_Feed</strain>
    </source>
</reference>
<accession>A0ABT7V3I4</accession>
<evidence type="ECO:0000313" key="1">
    <source>
        <dbReference type="EMBL" id="MDM8270564.1"/>
    </source>
</evidence>
<keyword evidence="2" id="KW-1185">Reference proteome</keyword>
<evidence type="ECO:0000313" key="2">
    <source>
        <dbReference type="Proteomes" id="UP001529256"/>
    </source>
</evidence>
<dbReference type="Proteomes" id="UP001529256">
    <property type="component" value="Unassembled WGS sequence"/>
</dbReference>
<reference evidence="1 2" key="3">
    <citation type="submission" date="2023-06" db="EMBL/GenBank/DDBJ databases">
        <authorList>
            <person name="Zeman M."/>
            <person name="Kubasova T."/>
            <person name="Jahodarova E."/>
            <person name="Nykrynova M."/>
            <person name="Rychlik I."/>
        </authorList>
    </citation>
    <scope>NUCLEOTIDE SEQUENCE [LARGE SCALE GENOMIC DNA]</scope>
    <source>
        <strain evidence="1 2">153_Feed</strain>
    </source>
</reference>
<dbReference type="EMBL" id="JAUDEA010000002">
    <property type="protein sequence ID" value="MDM8270564.1"/>
    <property type="molecule type" value="Genomic_DNA"/>
</dbReference>
<proteinExistence type="predicted"/>
<sequence length="139" mass="16234">MGTNHYLRRVRPREVHDEYHICKTSAGWVVHFQDSTEYQDEWCDDGEWAPPSFHSVADIRNLLGTGEWQISDEYGRVCEPGEESLMEFDRLCAWRGGKSFECNPPNQRYPEGDPPYENVMLRGTYRDPEGYLFTTGEFS</sequence>